<protein>
    <recommendedName>
        <fullName evidence="4">VanZ family protein</fullName>
    </recommendedName>
</protein>
<evidence type="ECO:0000256" key="1">
    <source>
        <dbReference type="SAM" id="Phobius"/>
    </source>
</evidence>
<proteinExistence type="predicted"/>
<reference evidence="2 3" key="1">
    <citation type="submission" date="2018-04" db="EMBL/GenBank/DDBJ databases">
        <title>Genomic Encyclopedia of Type Strains, Phase III (KMG-III): the genomes of soil and plant-associated and newly described type strains.</title>
        <authorList>
            <person name="Whitman W."/>
        </authorList>
    </citation>
    <scope>NUCLEOTIDE SEQUENCE [LARGE SCALE GENOMIC DNA]</scope>
    <source>
        <strain evidence="2 3">NW12</strain>
    </source>
</reference>
<gene>
    <name evidence="2" type="ORF">C8J24_0539</name>
</gene>
<sequence>MNGRDRDLTGFFKIALALAIVFAVTMALLPKPPHLPIDQFGDKFQHMLAFATLAALASFAYPAARGRKVLERLSFLGAMVEVAQSIPSLHRDCDIGDWIVDTIAIAVVVAIIAMVRRTRPPRLRTLH</sequence>
<organism evidence="2 3">
    <name type="scientific">Sphingomonas aerolata</name>
    <dbReference type="NCBI Taxonomy" id="185951"/>
    <lineage>
        <taxon>Bacteria</taxon>
        <taxon>Pseudomonadati</taxon>
        <taxon>Pseudomonadota</taxon>
        <taxon>Alphaproteobacteria</taxon>
        <taxon>Sphingomonadales</taxon>
        <taxon>Sphingomonadaceae</taxon>
        <taxon>Sphingomonas</taxon>
    </lineage>
</organism>
<keyword evidence="3" id="KW-1185">Reference proteome</keyword>
<evidence type="ECO:0000313" key="3">
    <source>
        <dbReference type="Proteomes" id="UP000240996"/>
    </source>
</evidence>
<dbReference type="EMBL" id="PZZN01000001">
    <property type="protein sequence ID" value="PTM47156.1"/>
    <property type="molecule type" value="Genomic_DNA"/>
</dbReference>
<dbReference type="RefSeq" id="WP_244180364.1">
    <property type="nucleotide sequence ID" value="NZ_PZZN01000001.1"/>
</dbReference>
<name>A0A2T4YTL2_9SPHN</name>
<feature type="transmembrane region" description="Helical" evidence="1">
    <location>
        <begin position="73"/>
        <end position="89"/>
    </location>
</feature>
<comment type="caution">
    <text evidence="2">The sequence shown here is derived from an EMBL/GenBank/DDBJ whole genome shotgun (WGS) entry which is preliminary data.</text>
</comment>
<feature type="transmembrane region" description="Helical" evidence="1">
    <location>
        <begin position="44"/>
        <end position="61"/>
    </location>
</feature>
<evidence type="ECO:0008006" key="4">
    <source>
        <dbReference type="Google" id="ProtNLM"/>
    </source>
</evidence>
<evidence type="ECO:0000313" key="2">
    <source>
        <dbReference type="EMBL" id="PTM47156.1"/>
    </source>
</evidence>
<keyword evidence="1" id="KW-0812">Transmembrane</keyword>
<feature type="transmembrane region" description="Helical" evidence="1">
    <location>
        <begin position="95"/>
        <end position="115"/>
    </location>
</feature>
<feature type="transmembrane region" description="Helical" evidence="1">
    <location>
        <begin position="12"/>
        <end position="29"/>
    </location>
</feature>
<keyword evidence="1" id="KW-1133">Transmembrane helix</keyword>
<accession>A0A2T4YTL2</accession>
<keyword evidence="1" id="KW-0472">Membrane</keyword>
<dbReference type="AlphaFoldDB" id="A0A2T4YTL2"/>
<dbReference type="Proteomes" id="UP000240996">
    <property type="component" value="Unassembled WGS sequence"/>
</dbReference>